<dbReference type="GO" id="GO:0005524">
    <property type="term" value="F:ATP binding"/>
    <property type="evidence" value="ECO:0007669"/>
    <property type="project" value="UniProtKB-KW"/>
</dbReference>
<gene>
    <name evidence="3" type="ORF">QO033_19695</name>
</gene>
<dbReference type="InterPro" id="IPR036890">
    <property type="entry name" value="HATPase_C_sf"/>
</dbReference>
<keyword evidence="1" id="KW-0723">Serine/threonine-protein kinase</keyword>
<keyword evidence="1" id="KW-0418">Kinase</keyword>
<dbReference type="Proteomes" id="UP001243757">
    <property type="component" value="Unassembled WGS sequence"/>
</dbReference>
<dbReference type="CDD" id="cd16936">
    <property type="entry name" value="HATPase_RsbW-like"/>
    <property type="match status" value="1"/>
</dbReference>
<dbReference type="PANTHER" id="PTHR35526:SF3">
    <property type="entry name" value="ANTI-SIGMA-F FACTOR RSBW"/>
    <property type="match status" value="1"/>
</dbReference>
<proteinExistence type="predicted"/>
<comment type="caution">
    <text evidence="3">The sequence shown here is derived from an EMBL/GenBank/DDBJ whole genome shotgun (WGS) entry which is preliminary data.</text>
</comment>
<dbReference type="GO" id="GO:0004673">
    <property type="term" value="F:protein histidine kinase activity"/>
    <property type="evidence" value="ECO:0007669"/>
    <property type="project" value="UniProtKB-EC"/>
</dbReference>
<evidence type="ECO:0000259" key="2">
    <source>
        <dbReference type="Pfam" id="PF13581"/>
    </source>
</evidence>
<dbReference type="InterPro" id="IPR050267">
    <property type="entry name" value="Anti-sigma-factor_SerPK"/>
</dbReference>
<name>A0ABT7F5X6_9RHOB</name>
<dbReference type="InterPro" id="IPR003594">
    <property type="entry name" value="HATPase_dom"/>
</dbReference>
<organism evidence="3 4">
    <name type="scientific">Pseudodonghicola flavimaris</name>
    <dbReference type="NCBI Taxonomy" id="3050036"/>
    <lineage>
        <taxon>Bacteria</taxon>
        <taxon>Pseudomonadati</taxon>
        <taxon>Pseudomonadota</taxon>
        <taxon>Alphaproteobacteria</taxon>
        <taxon>Rhodobacterales</taxon>
        <taxon>Paracoccaceae</taxon>
        <taxon>Pseudodonghicola</taxon>
    </lineage>
</organism>
<dbReference type="SUPFAM" id="SSF55874">
    <property type="entry name" value="ATPase domain of HSP90 chaperone/DNA topoisomerase II/histidine kinase"/>
    <property type="match status" value="1"/>
</dbReference>
<keyword evidence="3" id="KW-0808">Transferase</keyword>
<protein>
    <submittedName>
        <fullName evidence="3">ATP-binding protein</fullName>
        <ecNumber evidence="3">2.7.13.3</ecNumber>
    </submittedName>
</protein>
<keyword evidence="3" id="KW-0067">ATP-binding</keyword>
<dbReference type="Gene3D" id="3.30.565.10">
    <property type="entry name" value="Histidine kinase-like ATPase, C-terminal domain"/>
    <property type="match status" value="1"/>
</dbReference>
<keyword evidence="4" id="KW-1185">Reference proteome</keyword>
<feature type="domain" description="Histidine kinase/HSP90-like ATPase" evidence="2">
    <location>
        <begin position="22"/>
        <end position="136"/>
    </location>
</feature>
<keyword evidence="3" id="KW-0547">Nucleotide-binding</keyword>
<evidence type="ECO:0000313" key="3">
    <source>
        <dbReference type="EMBL" id="MDK3019910.1"/>
    </source>
</evidence>
<dbReference type="RefSeq" id="WP_284482680.1">
    <property type="nucleotide sequence ID" value="NZ_JASNJD010000019.1"/>
</dbReference>
<reference evidence="3 4" key="1">
    <citation type="submission" date="2023-05" db="EMBL/GenBank/DDBJ databases">
        <title>Pseudodonghicola sp. nov.</title>
        <authorList>
            <person name="Huang J."/>
        </authorList>
    </citation>
    <scope>NUCLEOTIDE SEQUENCE [LARGE SCALE GENOMIC DNA]</scope>
    <source>
        <strain evidence="3 4">IC7</strain>
    </source>
</reference>
<dbReference type="EMBL" id="JASNJD010000019">
    <property type="protein sequence ID" value="MDK3019910.1"/>
    <property type="molecule type" value="Genomic_DNA"/>
</dbReference>
<dbReference type="PANTHER" id="PTHR35526">
    <property type="entry name" value="ANTI-SIGMA-F FACTOR RSBW-RELATED"/>
    <property type="match status" value="1"/>
</dbReference>
<sequence>MPERFTHRFRATELAARGGIVAVMARLRALELPEHVAGDVELALAEAVNNVTEHAYRGRSDGTITVTGRLEDTRLVLRISDHGLPMPEGKLPKPRAHDLSDQAELPEGGFGWGLIHALTSSVRYDRRAQRNTLSMMFDLSKDKSEKRTAP</sequence>
<accession>A0ABT7F5X6</accession>
<evidence type="ECO:0000313" key="4">
    <source>
        <dbReference type="Proteomes" id="UP001243757"/>
    </source>
</evidence>
<dbReference type="Pfam" id="PF13581">
    <property type="entry name" value="HATPase_c_2"/>
    <property type="match status" value="1"/>
</dbReference>
<dbReference type="EC" id="2.7.13.3" evidence="3"/>
<evidence type="ECO:0000256" key="1">
    <source>
        <dbReference type="ARBA" id="ARBA00022527"/>
    </source>
</evidence>